<gene>
    <name evidence="1" type="ORF">LTR37_009619</name>
</gene>
<dbReference type="Proteomes" id="UP001281147">
    <property type="component" value="Unassembled WGS sequence"/>
</dbReference>
<proteinExistence type="predicted"/>
<comment type="caution">
    <text evidence="1">The sequence shown here is derived from an EMBL/GenBank/DDBJ whole genome shotgun (WGS) entry which is preliminary data.</text>
</comment>
<reference evidence="1" key="1">
    <citation type="submission" date="2023-07" db="EMBL/GenBank/DDBJ databases">
        <title>Black Yeasts Isolated from many extreme environments.</title>
        <authorList>
            <person name="Coleine C."/>
            <person name="Stajich J.E."/>
            <person name="Selbmann L."/>
        </authorList>
    </citation>
    <scope>NUCLEOTIDE SEQUENCE</scope>
    <source>
        <strain evidence="1">CCFEE 5714</strain>
    </source>
</reference>
<sequence length="1774" mass="195441">MLSSSNSVFDSLPTRPPTPPREITKAVDDAINFLDDSNEVDRLLSKSKSEDKPVDGASHITPSSSQDTGVSRRVDFSPHPLYHKISRPGELSSPGARLLKRSPSSKDAKPLKSILKISNAPPPTPDDIDSRLSYFSPGVPGSFSKMLQSVIQQLASASRQSRLDAYLAFNGILKAYSEVPDAPAMVQKMDLLMQFLTRDMAWKDAKGNLDTPIITQALQLTMSIFSNQQLASGLDGDFKLYLVDRSITVIEQAEMPKQVAKLHMWLLAQQHFNASVMTAGKADRIISALQTVEDRFTGNSIVATRLVIYTRLLQQAPAVMLTRIRDWLEHVFHGMLSSIKDIRQRAIETCTRAGLDLGLQPHSGKALQEMFDTEVEAGQSYCEYLAVRLIQMMEDKEMGPYVPQIWSAVIVFFRSKRKPLEKWPNFKAWILILQKCLNSSDITIRYQATLAWNKLVFAIMPDASTTKPMMSVLKVPICSGLEKRGNDKFSKQVRHYTLDSYYILLHYGLRPGLSNEEYDTAWDLLVVPVLSQMVKGSGKGRYEACRILQGLFTSSTNLWNANAALDAVAIKPEDLPRLEPRWVRSRIARVLDLLEPVVQFAMQSSAGTSPGLDVAWQSLMQSIADAGAQEVKTTNDLKEAIACLVNVFRRLWSGCGSYLNRVDEDCSLKQYASLIETMLECLGPGPFAEEILATTNTDDIEVAPTPSHRPSKHQSVPMSPMTILLGQFCHPPGAVAVGQTWQRSVTKLLNQFVNSRTTITGKVELLNRSLCALTGRKATNADSLVMREIWRLVANTVLRILESEATPSNAQDSEGLGHAFRNALDILAAGLNLELSGDVANVLETFYDACFKTARQRAGDGGAVLAVMEPFAKSLLAANSSVTLENRLRLGSHVLKRPVWPRNRQSVDQAKKQLWGVGLAPHKATVFDPFEHLYALVTDYLTEAYTKLEITDTSVLDYAGEFTASAVEFLSKAPVSLLATALRKVQHGFATWAQDTARKTFERDTVFDLICTTWSSLIRLMRTLPSKDSNVLKALEPLLIAGFRSPHKAIVNKTILFWNETFGNEQTLDYPTELETVLRARLVDAEIDLPTFPESNEQTGVASLPTFFESQNQLRKSLPKPVNDIAKVPRNVSVRRSALQDVFSSARQSPAGASTGLSSAMKRAQRSSGSSTPKARLRHNDSQVQFAPIDSSPIQTADESQLLTENQKEVKQRQQQDAQLFPGFSSSPLAQSTALPKAVPKRLDFTAEADQEHDSDAFGTPTGLPGANGLVSDDIPSSPTPSSTKDASQGAIAMDDEREDEAGPQDPPSSPPRALEEEEQFVQLPEGQFEVGPDETTVDVTDYALRGDGEVAESEGQKLDHAEEPVADSVADEMVSASEYPFDSQLPTAQLQMEAEAAQKSSAEQPQEESQQDEQSSMVQEDDQDQKDESNGIHQKPPARAEPGQEEIIRAENSFIEPAAAGDNTETQSTAGSQRSPKASKKRKRQSSTHYTARKKKQQSPFKRIWSSSVGGNQQEDDDDMEEEIVVASSQPSYSPASNRLRQETASPSKSASQPVGEPTSFVKDEPTPMRPPPKRGGGRPRKSETPTPSQTESQPEASKSLKRRASTISNASVESSQVATSFVKDTPAPAKARKQQEGQNTRRRRASQQSSSQEQPEQAEGTRITTKKATAVVVSPPHADVDQYRRHGIEQDVAAATDAENCSSTQLATPENQLEGVANREILTPRSILGRLKDALSDFRGMILGGQEEREFDDVLFELRRETHEAGRRGREL</sequence>
<organism evidence="1 2">
    <name type="scientific">Vermiconidia calcicola</name>
    <dbReference type="NCBI Taxonomy" id="1690605"/>
    <lineage>
        <taxon>Eukaryota</taxon>
        <taxon>Fungi</taxon>
        <taxon>Dikarya</taxon>
        <taxon>Ascomycota</taxon>
        <taxon>Pezizomycotina</taxon>
        <taxon>Dothideomycetes</taxon>
        <taxon>Dothideomycetidae</taxon>
        <taxon>Mycosphaerellales</taxon>
        <taxon>Extremaceae</taxon>
        <taxon>Vermiconidia</taxon>
    </lineage>
</organism>
<evidence type="ECO:0000313" key="1">
    <source>
        <dbReference type="EMBL" id="KAK3711440.1"/>
    </source>
</evidence>
<dbReference type="EMBL" id="JAUTXU010000076">
    <property type="protein sequence ID" value="KAK3711440.1"/>
    <property type="molecule type" value="Genomic_DNA"/>
</dbReference>
<evidence type="ECO:0000313" key="2">
    <source>
        <dbReference type="Proteomes" id="UP001281147"/>
    </source>
</evidence>
<accession>A0ACC3N7E0</accession>
<name>A0ACC3N7E0_9PEZI</name>
<protein>
    <submittedName>
        <fullName evidence="1">Uncharacterized protein</fullName>
    </submittedName>
</protein>
<keyword evidence="2" id="KW-1185">Reference proteome</keyword>